<dbReference type="PANTHER" id="PTHR36156">
    <property type="entry name" value="SLR2101 PROTEIN"/>
    <property type="match status" value="1"/>
</dbReference>
<organism evidence="1 2">
    <name type="scientific">Nocardia nova</name>
    <dbReference type="NCBI Taxonomy" id="37330"/>
    <lineage>
        <taxon>Bacteria</taxon>
        <taxon>Bacillati</taxon>
        <taxon>Actinomycetota</taxon>
        <taxon>Actinomycetes</taxon>
        <taxon>Mycobacteriales</taxon>
        <taxon>Nocardiaceae</taxon>
        <taxon>Nocardia</taxon>
    </lineage>
</organism>
<dbReference type="Gene3D" id="2.60.120.10">
    <property type="entry name" value="Jelly Rolls"/>
    <property type="match status" value="1"/>
</dbReference>
<protein>
    <recommendedName>
        <fullName evidence="3">Cupin domain-containing protein</fullName>
    </recommendedName>
</protein>
<accession>A0A2S6A1Y6</accession>
<dbReference type="AlphaFoldDB" id="A0A2S6A1Y6"/>
<name>A0A2S6A1Y6_9NOCA</name>
<evidence type="ECO:0008006" key="3">
    <source>
        <dbReference type="Google" id="ProtNLM"/>
    </source>
</evidence>
<comment type="caution">
    <text evidence="1">The sequence shown here is derived from an EMBL/GenBank/DDBJ whole genome shotgun (WGS) entry which is preliminary data.</text>
</comment>
<proteinExistence type="predicted"/>
<evidence type="ECO:0000313" key="2">
    <source>
        <dbReference type="Proteomes" id="UP000238356"/>
    </source>
</evidence>
<reference evidence="1 2" key="1">
    <citation type="submission" date="2018-02" db="EMBL/GenBank/DDBJ databases">
        <title>8 Nocardia nova and 1 Nocardia cyriacigeorgica strain used for evolution to TMP-SMX.</title>
        <authorList>
            <person name="Mehta H."/>
            <person name="Weng J."/>
            <person name="Shamoo Y."/>
        </authorList>
    </citation>
    <scope>NUCLEOTIDE SEQUENCE [LARGE SCALE GENOMIC DNA]</scope>
    <source>
        <strain evidence="1 2">BAA2227</strain>
    </source>
</reference>
<dbReference type="InterPro" id="IPR047142">
    <property type="entry name" value="OryJ/VirC-like"/>
</dbReference>
<dbReference type="CDD" id="cd02231">
    <property type="entry name" value="cupin_BLL6423-like"/>
    <property type="match status" value="1"/>
</dbReference>
<dbReference type="InterPro" id="IPR011051">
    <property type="entry name" value="RmlC_Cupin_sf"/>
</dbReference>
<dbReference type="EMBL" id="PSZD01000015">
    <property type="protein sequence ID" value="PPJ25583.1"/>
    <property type="molecule type" value="Genomic_DNA"/>
</dbReference>
<dbReference type="RefSeq" id="WP_104363925.1">
    <property type="nucleotide sequence ID" value="NZ_PSZD01000015.1"/>
</dbReference>
<sequence>MALPIKRVVTGVTPEGISVHYEDEALPPVELEIMPGVQMFQVWGTEGALISPNSAPKPDNATFFPGPGGTRFGLFRLPPEPTADVQPPALSEEDTAAQVAEAEQKVPGLLGVFEPDAPGMHQTDSVDYIIVIEGDLSVELDNGVEVHLPTGSCLVQNGARHGWRNHGSVPATLAYVILDATRTAE</sequence>
<dbReference type="Proteomes" id="UP000238356">
    <property type="component" value="Unassembled WGS sequence"/>
</dbReference>
<gene>
    <name evidence="1" type="ORF">C5F51_22380</name>
</gene>
<dbReference type="InterPro" id="IPR014710">
    <property type="entry name" value="RmlC-like_jellyroll"/>
</dbReference>
<dbReference type="PANTHER" id="PTHR36156:SF2">
    <property type="entry name" value="CUPIN TYPE-2 DOMAIN-CONTAINING PROTEIN"/>
    <property type="match status" value="1"/>
</dbReference>
<dbReference type="SUPFAM" id="SSF51182">
    <property type="entry name" value="RmlC-like cupins"/>
    <property type="match status" value="1"/>
</dbReference>
<evidence type="ECO:0000313" key="1">
    <source>
        <dbReference type="EMBL" id="PPJ25583.1"/>
    </source>
</evidence>
<keyword evidence="2" id="KW-1185">Reference proteome</keyword>